<organism evidence="1 2">
    <name type="scientific">Granulicella arctica</name>
    <dbReference type="NCBI Taxonomy" id="940613"/>
    <lineage>
        <taxon>Bacteria</taxon>
        <taxon>Pseudomonadati</taxon>
        <taxon>Acidobacteriota</taxon>
        <taxon>Terriglobia</taxon>
        <taxon>Terriglobales</taxon>
        <taxon>Acidobacteriaceae</taxon>
        <taxon>Granulicella</taxon>
    </lineage>
</organism>
<reference evidence="1 2" key="1">
    <citation type="submission" date="2020-07" db="EMBL/GenBank/DDBJ databases">
        <title>Genomic Encyclopedia of Type Strains, Phase IV (KMG-V): Genome sequencing to study the core and pangenomes of soil and plant-associated prokaryotes.</title>
        <authorList>
            <person name="Whitman W."/>
        </authorList>
    </citation>
    <scope>NUCLEOTIDE SEQUENCE [LARGE SCALE GENOMIC DNA]</scope>
    <source>
        <strain evidence="1 2">X4EP2</strain>
    </source>
</reference>
<dbReference type="AlphaFoldDB" id="A0A7Y9PDH2"/>
<name>A0A7Y9PDH2_9BACT</name>
<sequence length="38" mass="4448">MNRTIEGHTPDEYLCKLRTQTPDTFTLDPIQQITELNN</sequence>
<comment type="caution">
    <text evidence="1">The sequence shown here is derived from an EMBL/GenBank/DDBJ whole genome shotgun (WGS) entry which is preliminary data.</text>
</comment>
<protein>
    <submittedName>
        <fullName evidence="1">Uncharacterized protein</fullName>
    </submittedName>
</protein>
<dbReference type="Proteomes" id="UP000589520">
    <property type="component" value="Unassembled WGS sequence"/>
</dbReference>
<evidence type="ECO:0000313" key="1">
    <source>
        <dbReference type="EMBL" id="NYF77911.1"/>
    </source>
</evidence>
<accession>A0A7Y9PDH2</accession>
<gene>
    <name evidence="1" type="ORF">HDF17_000198</name>
</gene>
<evidence type="ECO:0000313" key="2">
    <source>
        <dbReference type="Proteomes" id="UP000589520"/>
    </source>
</evidence>
<proteinExistence type="predicted"/>
<keyword evidence="2" id="KW-1185">Reference proteome</keyword>
<dbReference type="EMBL" id="JACCCW010000001">
    <property type="protein sequence ID" value="NYF77911.1"/>
    <property type="molecule type" value="Genomic_DNA"/>
</dbReference>